<accession>A0A0D0V3P7</accession>
<keyword evidence="2" id="KW-1185">Reference proteome</keyword>
<sequence length="38" mass="4396">MWSFWFLEHFQASAHPKSRLTSPLTLISKPKESTMSTS</sequence>
<evidence type="ECO:0000313" key="2">
    <source>
        <dbReference type="Proteomes" id="UP000053392"/>
    </source>
</evidence>
<protein>
    <submittedName>
        <fullName evidence="1">Uncharacterized protein</fullName>
    </submittedName>
</protein>
<gene>
    <name evidence="1" type="ORF">I313_02336</name>
</gene>
<reference evidence="1 2" key="1">
    <citation type="submission" date="2015-01" db="EMBL/GenBank/DDBJ databases">
        <title>The Genome Sequence of Cryptococcus gattii Ram5.</title>
        <authorList>
            <consortium name="The Broad Institute Genomics Platform"/>
            <person name="Cuomo C."/>
            <person name="Litvintseva A."/>
            <person name="Chen Y."/>
            <person name="Heitman J."/>
            <person name="Sun S."/>
            <person name="Springer D."/>
            <person name="Dromer F."/>
            <person name="Young S."/>
            <person name="Zeng Q."/>
            <person name="Gargeya S."/>
            <person name="Abouelleil A."/>
            <person name="Alvarado L."/>
            <person name="Chapman S.B."/>
            <person name="Gainer-Dewar J."/>
            <person name="Goldberg J."/>
            <person name="Griggs A."/>
            <person name="Gujja S."/>
            <person name="Hansen M."/>
            <person name="Howarth C."/>
            <person name="Imamovic A."/>
            <person name="Larimer J."/>
            <person name="Murphy C."/>
            <person name="Naylor J."/>
            <person name="Pearson M."/>
            <person name="Priest M."/>
            <person name="Roberts A."/>
            <person name="Saif S."/>
            <person name="Shea T."/>
            <person name="Sykes S."/>
            <person name="Wortman J."/>
            <person name="Nusbaum C."/>
            <person name="Birren B."/>
        </authorList>
    </citation>
    <scope>NUCLEOTIDE SEQUENCE [LARGE SCALE GENOMIC DNA]</scope>
    <source>
        <strain evidence="1 2">Ram5</strain>
    </source>
</reference>
<organism evidence="1 2">
    <name type="scientific">Cryptococcus deuterogattii Ram5</name>
    <dbReference type="NCBI Taxonomy" id="1296110"/>
    <lineage>
        <taxon>Eukaryota</taxon>
        <taxon>Fungi</taxon>
        <taxon>Dikarya</taxon>
        <taxon>Basidiomycota</taxon>
        <taxon>Agaricomycotina</taxon>
        <taxon>Tremellomycetes</taxon>
        <taxon>Tremellales</taxon>
        <taxon>Cryptococcaceae</taxon>
        <taxon>Cryptococcus</taxon>
        <taxon>Cryptococcus gattii species complex</taxon>
    </lineage>
</organism>
<proteinExistence type="predicted"/>
<dbReference type="HOGENOM" id="CLU_3335538_0_0_1"/>
<dbReference type="AlphaFoldDB" id="A0A0D0V3P7"/>
<dbReference type="Proteomes" id="UP000053392">
    <property type="component" value="Unassembled WGS sequence"/>
</dbReference>
<name>A0A0D0V3P7_9TREE</name>
<dbReference type="EMBL" id="KN847900">
    <property type="protein sequence ID" value="KIR41219.1"/>
    <property type="molecule type" value="Genomic_DNA"/>
</dbReference>
<evidence type="ECO:0000313" key="1">
    <source>
        <dbReference type="EMBL" id="KIR41219.1"/>
    </source>
</evidence>